<protein>
    <submittedName>
        <fullName evidence="1">Uncharacterized protein</fullName>
    </submittedName>
</protein>
<reference evidence="1 2" key="1">
    <citation type="submission" date="2014-04" db="EMBL/GenBank/DDBJ databases">
        <title>Genome evolution of avian class.</title>
        <authorList>
            <person name="Zhang G."/>
            <person name="Li C."/>
        </authorList>
    </citation>
    <scope>NUCLEOTIDE SEQUENCE [LARGE SCALE GENOMIC DNA]</scope>
    <source>
        <strain evidence="1">BGI_N310</strain>
    </source>
</reference>
<sequence length="85" mass="9279">APTLFLVTYSTLEDRSSTSIFISLFSFSSFCLTRCRLSICSLSSATLSACFFLRAAAMASCCRVASSRSRLSFRNSASLFLFISS</sequence>
<feature type="non-terminal residue" evidence="1">
    <location>
        <position position="85"/>
    </location>
</feature>
<dbReference type="Proteomes" id="UP000053537">
    <property type="component" value="Unassembled WGS sequence"/>
</dbReference>
<dbReference type="AlphaFoldDB" id="A0A091NJT4"/>
<dbReference type="EMBL" id="KK835355">
    <property type="protein sequence ID" value="KFP79615.1"/>
    <property type="molecule type" value="Genomic_DNA"/>
</dbReference>
<evidence type="ECO:0000313" key="1">
    <source>
        <dbReference type="EMBL" id="KFP79615.1"/>
    </source>
</evidence>
<gene>
    <name evidence="1" type="ORF">N310_00456</name>
</gene>
<evidence type="ECO:0000313" key="2">
    <source>
        <dbReference type="Proteomes" id="UP000053537"/>
    </source>
</evidence>
<accession>A0A091NJT4</accession>
<feature type="non-terminal residue" evidence="1">
    <location>
        <position position="1"/>
    </location>
</feature>
<proteinExistence type="predicted"/>
<keyword evidence="2" id="KW-1185">Reference proteome</keyword>
<organism evidence="1 2">
    <name type="scientific">Acanthisitta chloris</name>
    <name type="common">rifleman</name>
    <dbReference type="NCBI Taxonomy" id="57068"/>
    <lineage>
        <taxon>Eukaryota</taxon>
        <taxon>Metazoa</taxon>
        <taxon>Chordata</taxon>
        <taxon>Craniata</taxon>
        <taxon>Vertebrata</taxon>
        <taxon>Euteleostomi</taxon>
        <taxon>Archelosauria</taxon>
        <taxon>Archosauria</taxon>
        <taxon>Dinosauria</taxon>
        <taxon>Saurischia</taxon>
        <taxon>Theropoda</taxon>
        <taxon>Coelurosauria</taxon>
        <taxon>Aves</taxon>
        <taxon>Neognathae</taxon>
        <taxon>Neoaves</taxon>
        <taxon>Telluraves</taxon>
        <taxon>Australaves</taxon>
        <taxon>Passeriformes</taxon>
        <taxon>Acanthisittidae</taxon>
        <taxon>Acanthisitta</taxon>
    </lineage>
</organism>
<name>A0A091NJT4_9PASS</name>